<evidence type="ECO:0000313" key="2">
    <source>
        <dbReference type="EMBL" id="UPQ75148.1"/>
    </source>
</evidence>
<gene>
    <name evidence="2" type="ORF">M0D58_13950</name>
</gene>
<reference evidence="2" key="1">
    <citation type="submission" date="2022-04" db="EMBL/GenBank/DDBJ databases">
        <title>Evolutionary, genomic, and biogeographic characterization of Chryseobacterium nepalense represented by a plastic-degrading bacterium AC3.</title>
        <authorList>
            <person name="Yin Z."/>
            <person name="Liu X."/>
            <person name="Wang D."/>
            <person name="Xie Z."/>
        </authorList>
    </citation>
    <scope>NUCLEOTIDE SEQUENCE</scope>
    <source>
        <strain evidence="2">AC3</strain>
    </source>
</reference>
<dbReference type="RefSeq" id="WP_248390601.1">
    <property type="nucleotide sequence ID" value="NZ_CP096203.1"/>
</dbReference>
<evidence type="ECO:0000256" key="1">
    <source>
        <dbReference type="SAM" id="Phobius"/>
    </source>
</evidence>
<keyword evidence="1" id="KW-0472">Membrane</keyword>
<dbReference type="Proteomes" id="UP000830552">
    <property type="component" value="Chromosome"/>
</dbReference>
<feature type="transmembrane region" description="Helical" evidence="1">
    <location>
        <begin position="43"/>
        <end position="64"/>
    </location>
</feature>
<sequence length="104" mass="11662">MSEKTIITVGKTLFWTSLLSGNICLFGYIFTRNKFFVNGGFLVLQWGFLINLGAIFILITYGIFHNSKLDSCLKSSAIMLMNVPIAIIYIFIGIQLVSTNFLNP</sequence>
<accession>A0ABY4K5S6</accession>
<keyword evidence="1" id="KW-0812">Transmembrane</keyword>
<evidence type="ECO:0000313" key="3">
    <source>
        <dbReference type="Proteomes" id="UP000830552"/>
    </source>
</evidence>
<evidence type="ECO:0008006" key="4">
    <source>
        <dbReference type="Google" id="ProtNLM"/>
    </source>
</evidence>
<organism evidence="2 3">
    <name type="scientific">Chryseobacterium nepalense</name>
    <dbReference type="NCBI Taxonomy" id="1854498"/>
    <lineage>
        <taxon>Bacteria</taxon>
        <taxon>Pseudomonadati</taxon>
        <taxon>Bacteroidota</taxon>
        <taxon>Flavobacteriia</taxon>
        <taxon>Flavobacteriales</taxon>
        <taxon>Weeksellaceae</taxon>
        <taxon>Chryseobacterium group</taxon>
        <taxon>Chryseobacterium</taxon>
    </lineage>
</organism>
<name>A0ABY4K5S6_9FLAO</name>
<feature type="transmembrane region" description="Helical" evidence="1">
    <location>
        <begin position="76"/>
        <end position="97"/>
    </location>
</feature>
<feature type="transmembrane region" description="Helical" evidence="1">
    <location>
        <begin position="12"/>
        <end position="31"/>
    </location>
</feature>
<protein>
    <recommendedName>
        <fullName evidence="4">Branched-chain amino acid:cation transporter, LIVCS family</fullName>
    </recommendedName>
</protein>
<keyword evidence="3" id="KW-1185">Reference proteome</keyword>
<dbReference type="EMBL" id="CP096203">
    <property type="protein sequence ID" value="UPQ75148.1"/>
    <property type="molecule type" value="Genomic_DNA"/>
</dbReference>
<proteinExistence type="predicted"/>
<keyword evidence="1" id="KW-1133">Transmembrane helix</keyword>